<evidence type="ECO:0000256" key="2">
    <source>
        <dbReference type="SAM" id="Phobius"/>
    </source>
</evidence>
<keyword evidence="2" id="KW-1133">Transmembrane helix</keyword>
<dbReference type="NCBIfam" id="NF035953">
    <property type="entry name" value="integrity_Cei"/>
    <property type="match status" value="1"/>
</dbReference>
<organism evidence="4 5">
    <name type="scientific">Amycolatopsis magusensis</name>
    <dbReference type="NCBI Taxonomy" id="882444"/>
    <lineage>
        <taxon>Bacteria</taxon>
        <taxon>Bacillati</taxon>
        <taxon>Actinomycetota</taxon>
        <taxon>Actinomycetes</taxon>
        <taxon>Pseudonocardiales</taxon>
        <taxon>Pseudonocardiaceae</taxon>
        <taxon>Amycolatopsis</taxon>
    </lineage>
</organism>
<keyword evidence="2" id="KW-0472">Membrane</keyword>
<proteinExistence type="predicted"/>
<gene>
    <name evidence="4" type="ORF">JOM49_003934</name>
</gene>
<evidence type="ECO:0000259" key="3">
    <source>
        <dbReference type="Pfam" id="PF13399"/>
    </source>
</evidence>
<sequence>MTSVTSGNGNSRLYRKRRPWPALIVIGVLGVIAMGVWINALVTKEDATSEAIRCEPAPVAPQGVSFTPVAHDALDDTAPIPPDKIALKVLNASGTRGQGAITTATLRELGFTEAAEPENDPAYEGVEANCRGQIRYGENGKAAARTLSLIDPCVELVEDNREDASVDLSIGTRFSDPRPNQAGLDILKELSTWSSQNQESDSGGNEQSTGQSAPTIEKERLTAARAGYC</sequence>
<dbReference type="InterPro" id="IPR027381">
    <property type="entry name" value="LytR/CpsA/Psr_C"/>
</dbReference>
<name>A0ABS4PU95_9PSEU</name>
<dbReference type="Proteomes" id="UP000741013">
    <property type="component" value="Unassembled WGS sequence"/>
</dbReference>
<dbReference type="EMBL" id="JAGGMS010000001">
    <property type="protein sequence ID" value="MBP2182408.1"/>
    <property type="molecule type" value="Genomic_DNA"/>
</dbReference>
<protein>
    <recommendedName>
        <fullName evidence="3">LytR/CpsA/Psr regulator C-terminal domain-containing protein</fullName>
    </recommendedName>
</protein>
<feature type="transmembrane region" description="Helical" evidence="2">
    <location>
        <begin position="20"/>
        <end position="42"/>
    </location>
</feature>
<evidence type="ECO:0000313" key="4">
    <source>
        <dbReference type="EMBL" id="MBP2182408.1"/>
    </source>
</evidence>
<evidence type="ECO:0000313" key="5">
    <source>
        <dbReference type="Proteomes" id="UP000741013"/>
    </source>
</evidence>
<feature type="domain" description="LytR/CpsA/Psr regulator C-terminal" evidence="3">
    <location>
        <begin position="85"/>
        <end position="174"/>
    </location>
</feature>
<accession>A0ABS4PU95</accession>
<feature type="compositionally biased region" description="Polar residues" evidence="1">
    <location>
        <begin position="191"/>
        <end position="214"/>
    </location>
</feature>
<keyword evidence="2" id="KW-0812">Transmembrane</keyword>
<comment type="caution">
    <text evidence="4">The sequence shown here is derived from an EMBL/GenBank/DDBJ whole genome shotgun (WGS) entry which is preliminary data.</text>
</comment>
<dbReference type="Pfam" id="PF13399">
    <property type="entry name" value="LytR_C"/>
    <property type="match status" value="1"/>
</dbReference>
<evidence type="ECO:0000256" key="1">
    <source>
        <dbReference type="SAM" id="MobiDB-lite"/>
    </source>
</evidence>
<keyword evidence="5" id="KW-1185">Reference proteome</keyword>
<reference evidence="4 5" key="1">
    <citation type="submission" date="2021-03" db="EMBL/GenBank/DDBJ databases">
        <title>Sequencing the genomes of 1000 actinobacteria strains.</title>
        <authorList>
            <person name="Klenk H.-P."/>
        </authorList>
    </citation>
    <scope>NUCLEOTIDE SEQUENCE [LARGE SCALE GENOMIC DNA]</scope>
    <source>
        <strain evidence="4 5">DSM 45510</strain>
    </source>
</reference>
<feature type="region of interest" description="Disordered" evidence="1">
    <location>
        <begin position="190"/>
        <end position="229"/>
    </location>
</feature>